<sequence>MGRITYVNNMEDWETSFPFKHEVNVRFSETDMFGHLNNTVPFTYFEEARIEYFKTLGFMQQWVNPESEAIPVVADLQCDFLKQIFFNDKLFIHVKAERIGNSSVDIHYMGKKGNGDICLTGRGTVVQISKATGKPIPWTESARKLMEHHEESTL</sequence>
<name>A0A372LIX4_9BACI</name>
<dbReference type="GO" id="GO:0047617">
    <property type="term" value="F:fatty acyl-CoA hydrolase activity"/>
    <property type="evidence" value="ECO:0007669"/>
    <property type="project" value="TreeGrafter"/>
</dbReference>
<dbReference type="EMBL" id="QVTD01000003">
    <property type="protein sequence ID" value="RFU65924.1"/>
    <property type="molecule type" value="Genomic_DNA"/>
</dbReference>
<comment type="caution">
    <text evidence="1">The sequence shown here is derived from an EMBL/GenBank/DDBJ whole genome shotgun (WGS) entry which is preliminary data.</text>
</comment>
<evidence type="ECO:0000313" key="1">
    <source>
        <dbReference type="EMBL" id="RFU65924.1"/>
    </source>
</evidence>
<dbReference type="PANTHER" id="PTHR31793">
    <property type="entry name" value="4-HYDROXYBENZOYL-COA THIOESTERASE FAMILY MEMBER"/>
    <property type="match status" value="1"/>
</dbReference>
<evidence type="ECO:0000313" key="2">
    <source>
        <dbReference type="Proteomes" id="UP000262939"/>
    </source>
</evidence>
<organism evidence="1 2">
    <name type="scientific">Peribacillus glennii</name>
    <dbReference type="NCBI Taxonomy" id="2303991"/>
    <lineage>
        <taxon>Bacteria</taxon>
        <taxon>Bacillati</taxon>
        <taxon>Bacillota</taxon>
        <taxon>Bacilli</taxon>
        <taxon>Bacillales</taxon>
        <taxon>Bacillaceae</taxon>
        <taxon>Peribacillus</taxon>
    </lineage>
</organism>
<dbReference type="RefSeq" id="WP_117322093.1">
    <property type="nucleotide sequence ID" value="NZ_QVTD01000003.1"/>
</dbReference>
<dbReference type="Gene3D" id="3.10.129.10">
    <property type="entry name" value="Hotdog Thioesterase"/>
    <property type="match status" value="1"/>
</dbReference>
<dbReference type="Proteomes" id="UP000262939">
    <property type="component" value="Unassembled WGS sequence"/>
</dbReference>
<gene>
    <name evidence="1" type="ORF">D0466_08680</name>
</gene>
<dbReference type="Pfam" id="PF13279">
    <property type="entry name" value="4HBT_2"/>
    <property type="match status" value="1"/>
</dbReference>
<dbReference type="InterPro" id="IPR050563">
    <property type="entry name" value="4-hydroxybenzoyl-CoA_TE"/>
</dbReference>
<dbReference type="OrthoDB" id="9799036at2"/>
<dbReference type="SUPFAM" id="SSF54637">
    <property type="entry name" value="Thioesterase/thiol ester dehydrase-isomerase"/>
    <property type="match status" value="1"/>
</dbReference>
<dbReference type="CDD" id="cd00586">
    <property type="entry name" value="4HBT"/>
    <property type="match status" value="1"/>
</dbReference>
<accession>A0A372LIX4</accession>
<keyword evidence="2" id="KW-1185">Reference proteome</keyword>
<reference evidence="1 2" key="1">
    <citation type="submission" date="2018-08" db="EMBL/GenBank/DDBJ databases">
        <title>Bacillus chawlae sp. nov., Bacillus glennii sp. nov., and Bacillus saganii sp. nov. Isolated from the Vehicle Assembly Building at Kennedy Space Center where the Viking Spacecraft were Assembled.</title>
        <authorList>
            <person name="Seuylemezian A."/>
            <person name="Vaishampayan P."/>
        </authorList>
    </citation>
    <scope>NUCLEOTIDE SEQUENCE [LARGE SCALE GENOMIC DNA]</scope>
    <source>
        <strain evidence="1 2">V44-8</strain>
    </source>
</reference>
<proteinExistence type="predicted"/>
<dbReference type="PANTHER" id="PTHR31793:SF24">
    <property type="entry name" value="LONG-CHAIN ACYL-COA THIOESTERASE FADM"/>
    <property type="match status" value="1"/>
</dbReference>
<protein>
    <submittedName>
        <fullName evidence="1">Acyl-CoA thioesterase</fullName>
    </submittedName>
</protein>
<dbReference type="InterPro" id="IPR029069">
    <property type="entry name" value="HotDog_dom_sf"/>
</dbReference>
<dbReference type="AlphaFoldDB" id="A0A372LIX4"/>